<dbReference type="AlphaFoldDB" id="A0A8H7ZYV5"/>
<reference evidence="1 2" key="1">
    <citation type="journal article" name="Sci. Rep.">
        <title>Genome-scale phylogenetic analyses confirm Olpidium as the closest living zoosporic fungus to the non-flagellated, terrestrial fungi.</title>
        <authorList>
            <person name="Chang Y."/>
            <person name="Rochon D."/>
            <person name="Sekimoto S."/>
            <person name="Wang Y."/>
            <person name="Chovatia M."/>
            <person name="Sandor L."/>
            <person name="Salamov A."/>
            <person name="Grigoriev I.V."/>
            <person name="Stajich J.E."/>
            <person name="Spatafora J.W."/>
        </authorList>
    </citation>
    <scope>NUCLEOTIDE SEQUENCE [LARGE SCALE GENOMIC DNA]</scope>
    <source>
        <strain evidence="1">S191</strain>
    </source>
</reference>
<keyword evidence="2" id="KW-1185">Reference proteome</keyword>
<sequence length="74" mass="8328">MGEIEDRELRITDIGDWGSGRKEKVTARNQQPLLRKILAERLVPNARVHCLQMTASFASFQFVLSCGSVTPCNH</sequence>
<evidence type="ECO:0000313" key="1">
    <source>
        <dbReference type="EMBL" id="KAG5461866.1"/>
    </source>
</evidence>
<gene>
    <name evidence="1" type="ORF">BJ554DRAFT_5880</name>
</gene>
<accession>A0A8H7ZYV5</accession>
<dbReference type="EMBL" id="JAEFCI010003013">
    <property type="protein sequence ID" value="KAG5461866.1"/>
    <property type="molecule type" value="Genomic_DNA"/>
</dbReference>
<comment type="caution">
    <text evidence="1">The sequence shown here is derived from an EMBL/GenBank/DDBJ whole genome shotgun (WGS) entry which is preliminary data.</text>
</comment>
<protein>
    <submittedName>
        <fullName evidence="1">Uncharacterized protein</fullName>
    </submittedName>
</protein>
<proteinExistence type="predicted"/>
<name>A0A8H7ZYV5_9FUNG</name>
<organism evidence="1 2">
    <name type="scientific">Olpidium bornovanus</name>
    <dbReference type="NCBI Taxonomy" id="278681"/>
    <lineage>
        <taxon>Eukaryota</taxon>
        <taxon>Fungi</taxon>
        <taxon>Fungi incertae sedis</taxon>
        <taxon>Olpidiomycota</taxon>
        <taxon>Olpidiomycotina</taxon>
        <taxon>Olpidiomycetes</taxon>
        <taxon>Olpidiales</taxon>
        <taxon>Olpidiaceae</taxon>
        <taxon>Olpidium</taxon>
    </lineage>
</organism>
<evidence type="ECO:0000313" key="2">
    <source>
        <dbReference type="Proteomes" id="UP000673691"/>
    </source>
</evidence>
<dbReference type="Proteomes" id="UP000673691">
    <property type="component" value="Unassembled WGS sequence"/>
</dbReference>